<organism evidence="11">
    <name type="scientific">Faecalibacillus intestinalis</name>
    <dbReference type="NCBI Taxonomy" id="1982626"/>
    <lineage>
        <taxon>Bacteria</taxon>
        <taxon>Bacillati</taxon>
        <taxon>Bacillota</taxon>
        <taxon>Erysipelotrichia</taxon>
        <taxon>Erysipelotrichales</taxon>
        <taxon>Coprobacillaceae</taxon>
        <taxon>Faecalibacillus</taxon>
    </lineage>
</organism>
<name>A0A7I8E5R4_9FIRM</name>
<feature type="transmembrane region" description="Helical" evidence="9">
    <location>
        <begin position="220"/>
        <end position="241"/>
    </location>
</feature>
<evidence type="ECO:0000256" key="4">
    <source>
        <dbReference type="ARBA" id="ARBA00022597"/>
    </source>
</evidence>
<dbReference type="GO" id="GO:0005886">
    <property type="term" value="C:plasma membrane"/>
    <property type="evidence" value="ECO:0007669"/>
    <property type="project" value="UniProtKB-SubCell"/>
</dbReference>
<evidence type="ECO:0000313" key="11">
    <source>
        <dbReference type="EMBL" id="BCL58994.1"/>
    </source>
</evidence>
<reference evidence="11" key="1">
    <citation type="journal article" date="2020" name="Microbiol. Resour. Announc.">
        <title>Complete Genome Sequence of Faecalibacillus intestinalis JCM 34082, Isolated from Feces from a Healthy Japanese Female.</title>
        <authorList>
            <person name="Sakamoto M."/>
            <person name="Ikeyama N."/>
            <person name="Toyoda A."/>
            <person name="Murakami T."/>
            <person name="Mori H."/>
            <person name="Ohkuma M."/>
        </authorList>
    </citation>
    <scope>NUCLEOTIDE SEQUENCE</scope>
    <source>
        <strain evidence="11">14EGH31</strain>
    </source>
</reference>
<dbReference type="EMBL" id="AP024085">
    <property type="protein sequence ID" value="BCL58994.1"/>
    <property type="molecule type" value="Genomic_DNA"/>
</dbReference>
<keyword evidence="5 9" id="KW-0812">Transmembrane</keyword>
<dbReference type="PROSITE" id="PS51105">
    <property type="entry name" value="PTS_EIIC_TYPE_3"/>
    <property type="match status" value="1"/>
</dbReference>
<keyword evidence="2 8" id="KW-0813">Transport</keyword>
<protein>
    <recommendedName>
        <fullName evidence="8">Permease IIC component</fullName>
    </recommendedName>
</protein>
<evidence type="ECO:0000256" key="5">
    <source>
        <dbReference type="ARBA" id="ARBA00022692"/>
    </source>
</evidence>
<evidence type="ECO:0000256" key="2">
    <source>
        <dbReference type="ARBA" id="ARBA00022448"/>
    </source>
</evidence>
<dbReference type="GO" id="GO:0009401">
    <property type="term" value="P:phosphoenolpyruvate-dependent sugar phosphotransferase system"/>
    <property type="evidence" value="ECO:0007669"/>
    <property type="project" value="InterPro"/>
</dbReference>
<keyword evidence="7 8" id="KW-0472">Membrane</keyword>
<dbReference type="PIRSF" id="PIRSF006351">
    <property type="entry name" value="PTS_EIIC-Cellobiose"/>
    <property type="match status" value="1"/>
</dbReference>
<dbReference type="Pfam" id="PF02378">
    <property type="entry name" value="PTS_EIIC"/>
    <property type="match status" value="1"/>
</dbReference>
<evidence type="ECO:0000256" key="9">
    <source>
        <dbReference type="SAM" id="Phobius"/>
    </source>
</evidence>
<dbReference type="PANTHER" id="PTHR33989">
    <property type="match status" value="1"/>
</dbReference>
<keyword evidence="6 9" id="KW-1133">Transmembrane helix</keyword>
<dbReference type="AlphaFoldDB" id="A0A7I8E5R4"/>
<comment type="subcellular location">
    <subcellularLocation>
        <location evidence="1">Cell membrane</location>
        <topology evidence="1">Multi-pass membrane protein</topology>
    </subcellularLocation>
</comment>
<dbReference type="KEGG" id="fit:Fi14EGH31_27060"/>
<evidence type="ECO:0000256" key="3">
    <source>
        <dbReference type="ARBA" id="ARBA00022475"/>
    </source>
</evidence>
<evidence type="ECO:0000256" key="7">
    <source>
        <dbReference type="ARBA" id="ARBA00023136"/>
    </source>
</evidence>
<comment type="function">
    <text evidence="8">The phosphoenolpyruvate-dependent sugar phosphotransferase system (PTS), a major carbohydrate active -transport system, catalyzes the phosphorylation of incoming sugar substrates concomitant with their translocation across the cell membrane.</text>
</comment>
<evidence type="ECO:0000256" key="8">
    <source>
        <dbReference type="PIRNR" id="PIRNR006351"/>
    </source>
</evidence>
<dbReference type="InterPro" id="IPR003352">
    <property type="entry name" value="PTS_EIIC"/>
</dbReference>
<dbReference type="InterPro" id="IPR051088">
    <property type="entry name" value="PTS_Sugar-EIIC/EIIB"/>
</dbReference>
<evidence type="ECO:0000256" key="6">
    <source>
        <dbReference type="ARBA" id="ARBA00022989"/>
    </source>
</evidence>
<dbReference type="PANTHER" id="PTHR33989:SF4">
    <property type="entry name" value="PTS SYSTEM N,N'-DIACETYLCHITOBIOSE-SPECIFIC EIIC COMPONENT"/>
    <property type="match status" value="1"/>
</dbReference>
<dbReference type="InterPro" id="IPR004501">
    <property type="entry name" value="PTS_EIIC_3"/>
</dbReference>
<dbReference type="Proteomes" id="UP000593842">
    <property type="component" value="Chromosome"/>
</dbReference>
<feature type="transmembrane region" description="Helical" evidence="9">
    <location>
        <begin position="35"/>
        <end position="64"/>
    </location>
</feature>
<dbReference type="InterPro" id="IPR004796">
    <property type="entry name" value="PTS_IIC_cello"/>
</dbReference>
<feature type="transmembrane region" description="Helical" evidence="9">
    <location>
        <begin position="136"/>
        <end position="155"/>
    </location>
</feature>
<keyword evidence="4 8" id="KW-0762">Sugar transport</keyword>
<dbReference type="NCBIfam" id="TIGR00410">
    <property type="entry name" value="lacE"/>
    <property type="match status" value="1"/>
</dbReference>
<feature type="transmembrane region" description="Helical" evidence="9">
    <location>
        <begin position="109"/>
        <end position="124"/>
    </location>
</feature>
<feature type="transmembrane region" description="Helical" evidence="9">
    <location>
        <begin position="398"/>
        <end position="420"/>
    </location>
</feature>
<dbReference type="GO" id="GO:0008982">
    <property type="term" value="F:protein-N(PI)-phosphohistidine-sugar phosphotransferase activity"/>
    <property type="evidence" value="ECO:0007669"/>
    <property type="project" value="UniProtKB-UniRule"/>
</dbReference>
<dbReference type="GO" id="GO:1902815">
    <property type="term" value="P:N,N'-diacetylchitobiose import"/>
    <property type="evidence" value="ECO:0007669"/>
    <property type="project" value="TreeGrafter"/>
</dbReference>
<feature type="transmembrane region" description="Helical" evidence="9">
    <location>
        <begin position="76"/>
        <end position="97"/>
    </location>
</feature>
<dbReference type="RefSeq" id="WP_200764958.1">
    <property type="nucleotide sequence ID" value="NZ_AP024085.1"/>
</dbReference>
<accession>A0A7I8E5R4</accession>
<feature type="transmembrane region" description="Helical" evidence="9">
    <location>
        <begin position="283"/>
        <end position="311"/>
    </location>
</feature>
<feature type="domain" description="PTS EIIC type-3" evidence="10">
    <location>
        <begin position="8"/>
        <end position="422"/>
    </location>
</feature>
<evidence type="ECO:0000259" key="10">
    <source>
        <dbReference type="PROSITE" id="PS51105"/>
    </source>
</evidence>
<proteinExistence type="predicted"/>
<feature type="transmembrane region" description="Helical" evidence="9">
    <location>
        <begin position="352"/>
        <end position="378"/>
    </location>
</feature>
<feature type="transmembrane region" description="Helical" evidence="9">
    <location>
        <begin position="176"/>
        <end position="200"/>
    </location>
</feature>
<gene>
    <name evidence="11" type="ORF">Fi14EGH31_27060</name>
</gene>
<sequence length="437" mass="47876">MKKLNDFFEKHFIPFAVKLNNIKGLIAIRDAFIQIFPLTFVGSIAVCINCVVFNSTGFIGQLLISVIPELDKYQDILSPIQNGTINIMAIFIVFLIAKNMARQHHEDETKTGLIALAVFFTLYPPKTDNMLTDSYLGANGLFVAIFIGLLVGYLFSKLSKNKKLHIKMPAQVPPEVANSFRVVIPSSIIIFMFAIAAYIIHFFEPEGINTLLYNILKFPIQLIGTSPITPLILILIAMILWSVGIHGTFTVQPIHVALYSALNVANLQYAAQAGTVAGSPYPITWFTLFENYGCIGGTGNTLALIVAILILSKKSNWKRDDYTKTAKLSLIPGLFCINEPIIFGMPIVLNPILIVPFILSPLISMGIGALLISSGIVLPGTLDVGWTTPQPIKAFLSAGGSLGTALSVIIVFIICVLIYLPFVNMANKQTLEKEENK</sequence>
<keyword evidence="3 8" id="KW-1003">Cell membrane</keyword>
<dbReference type="GeneID" id="70581144"/>
<evidence type="ECO:0000256" key="1">
    <source>
        <dbReference type="ARBA" id="ARBA00004651"/>
    </source>
</evidence>